<dbReference type="SUPFAM" id="SSF53335">
    <property type="entry name" value="S-adenosyl-L-methionine-dependent methyltransferases"/>
    <property type="match status" value="1"/>
</dbReference>
<dbReference type="NCBIfam" id="TIGR00537">
    <property type="entry name" value="hemK_rel_arch"/>
    <property type="match status" value="1"/>
</dbReference>
<dbReference type="InterPro" id="IPR004557">
    <property type="entry name" value="PrmC-related"/>
</dbReference>
<evidence type="ECO:0000256" key="3">
    <source>
        <dbReference type="ARBA" id="ARBA00022691"/>
    </source>
</evidence>
<dbReference type="GO" id="GO:0035657">
    <property type="term" value="C:eRF1 methyltransferase complex"/>
    <property type="evidence" value="ECO:0007669"/>
    <property type="project" value="TreeGrafter"/>
</dbReference>
<proteinExistence type="predicted"/>
<keyword evidence="2 5" id="KW-0808">Transferase</keyword>
<dbReference type="GO" id="GO:0008757">
    <property type="term" value="F:S-adenosylmethionine-dependent methyltransferase activity"/>
    <property type="evidence" value="ECO:0007669"/>
    <property type="project" value="TreeGrafter"/>
</dbReference>
<dbReference type="PANTHER" id="PTHR45875">
    <property type="entry name" value="METHYLTRANSFERASE N6AMT1"/>
    <property type="match status" value="1"/>
</dbReference>
<dbReference type="GO" id="GO:0008276">
    <property type="term" value="F:protein methyltransferase activity"/>
    <property type="evidence" value="ECO:0007669"/>
    <property type="project" value="TreeGrafter"/>
</dbReference>
<organism evidence="5 6">
    <name type="scientific">Pseudonocardia cypriaca</name>
    <dbReference type="NCBI Taxonomy" id="882449"/>
    <lineage>
        <taxon>Bacteria</taxon>
        <taxon>Bacillati</taxon>
        <taxon>Actinomycetota</taxon>
        <taxon>Actinomycetes</taxon>
        <taxon>Pseudonocardiales</taxon>
        <taxon>Pseudonocardiaceae</taxon>
        <taxon>Pseudonocardia</taxon>
    </lineage>
</organism>
<gene>
    <name evidence="5" type="ORF">FB388_3260</name>
</gene>
<evidence type="ECO:0000259" key="4">
    <source>
        <dbReference type="Pfam" id="PF05175"/>
    </source>
</evidence>
<dbReference type="RefSeq" id="WP_142101733.1">
    <property type="nucleotide sequence ID" value="NZ_VFPH01000001.1"/>
</dbReference>
<evidence type="ECO:0000313" key="6">
    <source>
        <dbReference type="Proteomes" id="UP000319818"/>
    </source>
</evidence>
<name>A0A543GIF5_9PSEU</name>
<evidence type="ECO:0000256" key="1">
    <source>
        <dbReference type="ARBA" id="ARBA00022603"/>
    </source>
</evidence>
<dbReference type="InterPro" id="IPR052190">
    <property type="entry name" value="Euk-Arch_PrmC-MTase"/>
</dbReference>
<comment type="caution">
    <text evidence="5">The sequence shown here is derived from an EMBL/GenBank/DDBJ whole genome shotgun (WGS) entry which is preliminary data.</text>
</comment>
<dbReference type="AlphaFoldDB" id="A0A543GIF5"/>
<dbReference type="GO" id="GO:0032259">
    <property type="term" value="P:methylation"/>
    <property type="evidence" value="ECO:0007669"/>
    <property type="project" value="UniProtKB-KW"/>
</dbReference>
<dbReference type="InterPro" id="IPR029063">
    <property type="entry name" value="SAM-dependent_MTases_sf"/>
</dbReference>
<dbReference type="PANTHER" id="PTHR45875:SF1">
    <property type="entry name" value="METHYLTRANSFERASE N6AMT1"/>
    <property type="match status" value="1"/>
</dbReference>
<evidence type="ECO:0000313" key="5">
    <source>
        <dbReference type="EMBL" id="TQM45860.1"/>
    </source>
</evidence>
<keyword evidence="1 5" id="KW-0489">Methyltransferase</keyword>
<dbReference type="OrthoDB" id="8746524at2"/>
<dbReference type="Gene3D" id="3.40.50.150">
    <property type="entry name" value="Vaccinia Virus protein VP39"/>
    <property type="match status" value="1"/>
</dbReference>
<dbReference type="InterPro" id="IPR007848">
    <property type="entry name" value="Small_mtfrase_dom"/>
</dbReference>
<feature type="domain" description="Methyltransferase small" evidence="4">
    <location>
        <begin position="16"/>
        <end position="108"/>
    </location>
</feature>
<sequence length="217" mass="22805">MILLCPPGVYRAEGDTELLIDVTREGGFARGRDVLDVGTGSGALALAAARSGAASVTAVDLSLRSVVTTWLNSRLHGARVAVRRGDLFGPVAGRRFGLVMANPPYVPAESTRLPRHGMGRCWDAGPDGRVLIDRICAEVPHVLAPGGDVLLVHSAICGVDPTLAALERAGLVPRVLTTATVPFGPVMRSRAAMLESRGLIRPGQREEELVVVGARHA</sequence>
<accession>A0A543GIF5</accession>
<dbReference type="Pfam" id="PF05175">
    <property type="entry name" value="MTS"/>
    <property type="match status" value="1"/>
</dbReference>
<dbReference type="EMBL" id="VFPH01000001">
    <property type="protein sequence ID" value="TQM45860.1"/>
    <property type="molecule type" value="Genomic_DNA"/>
</dbReference>
<reference evidence="5 6" key="1">
    <citation type="submission" date="2019-06" db="EMBL/GenBank/DDBJ databases">
        <title>Sequencing the genomes of 1000 actinobacteria strains.</title>
        <authorList>
            <person name="Klenk H.-P."/>
        </authorList>
    </citation>
    <scope>NUCLEOTIDE SEQUENCE [LARGE SCALE GENOMIC DNA]</scope>
    <source>
        <strain evidence="5 6">DSM 45511</strain>
    </source>
</reference>
<protein>
    <submittedName>
        <fullName evidence="5">Release factor glutamine methyltransferase</fullName>
    </submittedName>
</protein>
<dbReference type="Proteomes" id="UP000319818">
    <property type="component" value="Unassembled WGS sequence"/>
</dbReference>
<keyword evidence="6" id="KW-1185">Reference proteome</keyword>
<keyword evidence="3" id="KW-0949">S-adenosyl-L-methionine</keyword>
<evidence type="ECO:0000256" key="2">
    <source>
        <dbReference type="ARBA" id="ARBA00022679"/>
    </source>
</evidence>